<keyword evidence="1" id="KW-0812">Transmembrane</keyword>
<keyword evidence="1" id="KW-0472">Membrane</keyword>
<evidence type="ECO:0000313" key="2">
    <source>
        <dbReference type="EMBL" id="CAI9955906.1"/>
    </source>
</evidence>
<gene>
    <name evidence="2" type="ORF">HINF_LOCUS43551</name>
    <name evidence="3" type="ORF">HINF_LOCUS46874</name>
</gene>
<proteinExistence type="predicted"/>
<name>A0AA86QBD6_9EUKA</name>
<evidence type="ECO:0000313" key="3">
    <source>
        <dbReference type="EMBL" id="CAL6056119.1"/>
    </source>
</evidence>
<keyword evidence="1" id="KW-1133">Transmembrane helix</keyword>
<dbReference type="AlphaFoldDB" id="A0AA86QBD6"/>
<reference evidence="3 4" key="2">
    <citation type="submission" date="2024-07" db="EMBL/GenBank/DDBJ databases">
        <authorList>
            <person name="Akdeniz Z."/>
        </authorList>
    </citation>
    <scope>NUCLEOTIDE SEQUENCE [LARGE SCALE GENOMIC DNA]</scope>
</reference>
<feature type="transmembrane region" description="Helical" evidence="1">
    <location>
        <begin position="205"/>
        <end position="229"/>
    </location>
</feature>
<evidence type="ECO:0008006" key="5">
    <source>
        <dbReference type="Google" id="ProtNLM"/>
    </source>
</evidence>
<protein>
    <recommendedName>
        <fullName evidence="5">Transmembrane protein</fullName>
    </recommendedName>
</protein>
<dbReference type="Proteomes" id="UP001642409">
    <property type="component" value="Unassembled WGS sequence"/>
</dbReference>
<comment type="caution">
    <text evidence="2">The sequence shown here is derived from an EMBL/GenBank/DDBJ whole genome shotgun (WGS) entry which is preliminary data.</text>
</comment>
<dbReference type="EMBL" id="CATOUU010000868">
    <property type="protein sequence ID" value="CAI9955906.1"/>
    <property type="molecule type" value="Genomic_DNA"/>
</dbReference>
<sequence length="239" mass="26584">MIFCIVSVQVVTALDIQSTQYTIDTSLVLDYLSLSILVTSPLSSLNLYFTFPNSSHVIFPINSNTTQIIKFSLVTQFVSQIQFDSYPKQIYSVPKICNIQVVPQPPIIAAIQPANYADIASEYKKLNIVLKQLVQISVSSSYEVQTDLNCNNKYNIFTFKRSNVNSASVGDTVCFVSVFNNQISSVLEVLLTSSNNTTNFQTISLISWAICFLLSILCIIIGVTVMIKARPIGTFYVKK</sequence>
<organism evidence="2">
    <name type="scientific">Hexamita inflata</name>
    <dbReference type="NCBI Taxonomy" id="28002"/>
    <lineage>
        <taxon>Eukaryota</taxon>
        <taxon>Metamonada</taxon>
        <taxon>Diplomonadida</taxon>
        <taxon>Hexamitidae</taxon>
        <taxon>Hexamitinae</taxon>
        <taxon>Hexamita</taxon>
    </lineage>
</organism>
<evidence type="ECO:0000256" key="1">
    <source>
        <dbReference type="SAM" id="Phobius"/>
    </source>
</evidence>
<accession>A0AA86QBD6</accession>
<evidence type="ECO:0000313" key="4">
    <source>
        <dbReference type="Proteomes" id="UP001642409"/>
    </source>
</evidence>
<dbReference type="EMBL" id="CAXDID020000208">
    <property type="protein sequence ID" value="CAL6056119.1"/>
    <property type="molecule type" value="Genomic_DNA"/>
</dbReference>
<keyword evidence="4" id="KW-1185">Reference proteome</keyword>
<reference evidence="2" key="1">
    <citation type="submission" date="2023-06" db="EMBL/GenBank/DDBJ databases">
        <authorList>
            <person name="Kurt Z."/>
        </authorList>
    </citation>
    <scope>NUCLEOTIDE SEQUENCE</scope>
</reference>